<evidence type="ECO:0000256" key="10">
    <source>
        <dbReference type="ARBA" id="ARBA00023004"/>
    </source>
</evidence>
<keyword evidence="8 15" id="KW-0547">Nucleotide-binding</keyword>
<dbReference type="GO" id="GO:0015093">
    <property type="term" value="F:ferrous iron transmembrane transporter activity"/>
    <property type="evidence" value="ECO:0007669"/>
    <property type="project" value="UniProtKB-UniRule"/>
</dbReference>
<feature type="domain" description="FeoB-type G" evidence="19">
    <location>
        <begin position="3"/>
        <end position="163"/>
    </location>
</feature>
<keyword evidence="5 17" id="KW-0410">Iron transport</keyword>
<feature type="transmembrane region" description="Helical" evidence="17">
    <location>
        <begin position="315"/>
        <end position="333"/>
    </location>
</feature>
<dbReference type="InterPro" id="IPR006073">
    <property type="entry name" value="GTP-bd"/>
</dbReference>
<dbReference type="Pfam" id="PF07664">
    <property type="entry name" value="FeoB_C"/>
    <property type="match status" value="1"/>
</dbReference>
<dbReference type="InterPro" id="IPR003373">
    <property type="entry name" value="Fe2_transport_prot-B"/>
</dbReference>
<feature type="transmembrane region" description="Helical" evidence="17">
    <location>
        <begin position="455"/>
        <end position="481"/>
    </location>
</feature>
<comment type="similarity">
    <text evidence="17">Belongs to the TRAFAC class TrmE-Era-EngA-EngB-Septin-like GTPase superfamily. FeoB GTPase (TC 9.A.8) family.</text>
</comment>
<evidence type="ECO:0000256" key="14">
    <source>
        <dbReference type="NCBIfam" id="TIGR00437"/>
    </source>
</evidence>
<feature type="transmembrane region" description="Helical" evidence="17">
    <location>
        <begin position="545"/>
        <end position="566"/>
    </location>
</feature>
<evidence type="ECO:0000256" key="1">
    <source>
        <dbReference type="ARBA" id="ARBA00003926"/>
    </source>
</evidence>
<feature type="binding site" evidence="16">
    <location>
        <position position="21"/>
    </location>
    <ligand>
        <name>Mg(2+)</name>
        <dbReference type="ChEBI" id="CHEBI:18420"/>
        <label>2</label>
    </ligand>
</feature>
<keyword evidence="16" id="KW-0460">Magnesium</keyword>
<evidence type="ECO:0000256" key="5">
    <source>
        <dbReference type="ARBA" id="ARBA00022496"/>
    </source>
</evidence>
<protein>
    <recommendedName>
        <fullName evidence="14 17">Ferrous iron transport protein B</fullName>
    </recommendedName>
</protein>
<dbReference type="FunFam" id="3.40.50.300:FF:000426">
    <property type="entry name" value="Ferrous iron transport protein B"/>
    <property type="match status" value="1"/>
</dbReference>
<dbReference type="InterPro" id="IPR050860">
    <property type="entry name" value="FeoB_GTPase"/>
</dbReference>
<dbReference type="InterPro" id="IPR011642">
    <property type="entry name" value="Gate_dom"/>
</dbReference>
<dbReference type="PRINTS" id="PR00326">
    <property type="entry name" value="GTP1OBG"/>
</dbReference>
<dbReference type="Pfam" id="PF17910">
    <property type="entry name" value="FeoB_Cyto"/>
    <property type="match status" value="1"/>
</dbReference>
<evidence type="ECO:0000256" key="18">
    <source>
        <dbReference type="SAM" id="MobiDB-lite"/>
    </source>
</evidence>
<evidence type="ECO:0000256" key="2">
    <source>
        <dbReference type="ARBA" id="ARBA00004429"/>
    </source>
</evidence>
<dbReference type="AlphaFoldDB" id="A0A3A3GYP2"/>
<dbReference type="NCBIfam" id="TIGR00437">
    <property type="entry name" value="feoB"/>
    <property type="match status" value="1"/>
</dbReference>
<name>A0A3A3GYP2_PANTH</name>
<evidence type="ECO:0000259" key="19">
    <source>
        <dbReference type="PROSITE" id="PS51711"/>
    </source>
</evidence>
<evidence type="ECO:0000256" key="4">
    <source>
        <dbReference type="ARBA" id="ARBA00022475"/>
    </source>
</evidence>
<dbReference type="PANTHER" id="PTHR43185:SF1">
    <property type="entry name" value="FE(2+) TRANSPORTER FEOB"/>
    <property type="match status" value="1"/>
</dbReference>
<evidence type="ECO:0000256" key="12">
    <source>
        <dbReference type="ARBA" id="ARBA00023134"/>
    </source>
</evidence>
<feature type="transmembrane region" description="Helical" evidence="17">
    <location>
        <begin position="676"/>
        <end position="699"/>
    </location>
</feature>
<dbReference type="EMBL" id="QYZD01000011">
    <property type="protein sequence ID" value="RJG23347.1"/>
    <property type="molecule type" value="Genomic_DNA"/>
</dbReference>
<feature type="binding site" evidence="15">
    <location>
        <begin position="54"/>
        <end position="57"/>
    </location>
    <ligand>
        <name>GTP</name>
        <dbReference type="ChEBI" id="CHEBI:37565"/>
        <label>1</label>
    </ligand>
</feature>
<dbReference type="GO" id="GO:0046872">
    <property type="term" value="F:metal ion binding"/>
    <property type="evidence" value="ECO:0007669"/>
    <property type="project" value="UniProtKB-KW"/>
</dbReference>
<dbReference type="CDD" id="cd01879">
    <property type="entry name" value="FeoB"/>
    <property type="match status" value="1"/>
</dbReference>
<feature type="binding site" evidence="15">
    <location>
        <begin position="35"/>
        <end position="39"/>
    </location>
    <ligand>
        <name>GTP</name>
        <dbReference type="ChEBI" id="CHEBI:37565"/>
        <label>2</label>
    </ligand>
</feature>
<evidence type="ECO:0000256" key="13">
    <source>
        <dbReference type="ARBA" id="ARBA00023136"/>
    </source>
</evidence>
<accession>A0A3A3GYP2</accession>
<dbReference type="PROSITE" id="PS51711">
    <property type="entry name" value="G_FEOB"/>
    <property type="match status" value="1"/>
</dbReference>
<keyword evidence="4" id="KW-1003">Cell membrane</keyword>
<dbReference type="Gene3D" id="3.40.50.300">
    <property type="entry name" value="P-loop containing nucleotide triphosphate hydrolases"/>
    <property type="match status" value="1"/>
</dbReference>
<dbReference type="Proteomes" id="UP000266177">
    <property type="component" value="Unassembled WGS sequence"/>
</dbReference>
<dbReference type="Pfam" id="PF02421">
    <property type="entry name" value="FeoB_N"/>
    <property type="match status" value="1"/>
</dbReference>
<dbReference type="InterPro" id="IPR011640">
    <property type="entry name" value="Fe2_transport_prot_B_C"/>
</dbReference>
<feature type="binding site" evidence="15">
    <location>
        <begin position="114"/>
        <end position="117"/>
    </location>
    <ligand>
        <name>GTP</name>
        <dbReference type="ChEBI" id="CHEBI:37565"/>
        <label>1</label>
    </ligand>
</feature>
<dbReference type="OrthoDB" id="9809127at2"/>
<evidence type="ECO:0000256" key="17">
    <source>
        <dbReference type="RuleBase" id="RU362098"/>
    </source>
</evidence>
<feature type="binding site" evidence="16">
    <location>
        <position position="22"/>
    </location>
    <ligand>
        <name>Mg(2+)</name>
        <dbReference type="ChEBI" id="CHEBI:18420"/>
        <label>1</label>
    </ligand>
</feature>
<feature type="transmembrane region" description="Helical" evidence="17">
    <location>
        <begin position="643"/>
        <end position="664"/>
    </location>
</feature>
<keyword evidence="11" id="KW-0406">Ion transport</keyword>
<feature type="binding site" evidence="16">
    <location>
        <position position="24"/>
    </location>
    <ligand>
        <name>Mg(2+)</name>
        <dbReference type="ChEBI" id="CHEBI:18420"/>
        <label>2</label>
    </ligand>
</feature>
<evidence type="ECO:0000256" key="11">
    <source>
        <dbReference type="ARBA" id="ARBA00023065"/>
    </source>
</evidence>
<dbReference type="InterPro" id="IPR027417">
    <property type="entry name" value="P-loop_NTPase"/>
</dbReference>
<keyword evidence="13 17" id="KW-0472">Membrane</keyword>
<keyword evidence="7 17" id="KW-0812">Transmembrane</keyword>
<feature type="transmembrane region" description="Helical" evidence="17">
    <location>
        <begin position="421"/>
        <end position="443"/>
    </location>
</feature>
<evidence type="ECO:0000313" key="21">
    <source>
        <dbReference type="Proteomes" id="UP000266177"/>
    </source>
</evidence>
<evidence type="ECO:0000256" key="16">
    <source>
        <dbReference type="PIRSR" id="PIRSR603373-2"/>
    </source>
</evidence>
<keyword evidence="3 17" id="KW-0813">Transport</keyword>
<dbReference type="InterPro" id="IPR030389">
    <property type="entry name" value="G_FEOB_dom"/>
</dbReference>
<evidence type="ECO:0000256" key="9">
    <source>
        <dbReference type="ARBA" id="ARBA00022989"/>
    </source>
</evidence>
<dbReference type="PANTHER" id="PTHR43185">
    <property type="entry name" value="FERROUS IRON TRANSPORT PROTEIN B"/>
    <property type="match status" value="1"/>
</dbReference>
<organism evidence="20 21">
    <name type="scientific">Paenibacillus thiaminolyticus</name>
    <name type="common">Bacillus thiaminolyticus</name>
    <dbReference type="NCBI Taxonomy" id="49283"/>
    <lineage>
        <taxon>Bacteria</taxon>
        <taxon>Bacillati</taxon>
        <taxon>Bacillota</taxon>
        <taxon>Bacilli</taxon>
        <taxon>Bacillales</taxon>
        <taxon>Paenibacillaceae</taxon>
        <taxon>Paenibacillus</taxon>
    </lineage>
</organism>
<keyword evidence="6" id="KW-0997">Cell inner membrane</keyword>
<keyword evidence="9 17" id="KW-1133">Transmembrane helix</keyword>
<evidence type="ECO:0000256" key="6">
    <source>
        <dbReference type="ARBA" id="ARBA00022519"/>
    </source>
</evidence>
<evidence type="ECO:0000256" key="8">
    <source>
        <dbReference type="ARBA" id="ARBA00022741"/>
    </source>
</evidence>
<feature type="transmembrane region" description="Helical" evidence="17">
    <location>
        <begin position="487"/>
        <end position="507"/>
    </location>
</feature>
<keyword evidence="12 15" id="KW-0342">GTP-binding</keyword>
<evidence type="ECO:0000256" key="7">
    <source>
        <dbReference type="ARBA" id="ARBA00022692"/>
    </source>
</evidence>
<dbReference type="Pfam" id="PF07670">
    <property type="entry name" value="Gate"/>
    <property type="match status" value="2"/>
</dbReference>
<feature type="region of interest" description="Disordered" evidence="18">
    <location>
        <begin position="170"/>
        <end position="190"/>
    </location>
</feature>
<dbReference type="GO" id="GO:0005525">
    <property type="term" value="F:GTP binding"/>
    <property type="evidence" value="ECO:0007669"/>
    <property type="project" value="UniProtKB-KW"/>
</dbReference>
<feature type="binding site" evidence="15">
    <location>
        <begin position="10"/>
        <end position="17"/>
    </location>
    <ligand>
        <name>GTP</name>
        <dbReference type="ChEBI" id="CHEBI:37565"/>
        <label>1</label>
    </ligand>
</feature>
<feature type="transmembrane region" description="Helical" evidence="17">
    <location>
        <begin position="377"/>
        <end position="401"/>
    </location>
</feature>
<comment type="caution">
    <text evidence="20">The sequence shown here is derived from an EMBL/GenBank/DDBJ whole genome shotgun (WGS) entry which is preliminary data.</text>
</comment>
<reference evidence="20 21" key="1">
    <citation type="submission" date="2018-09" db="EMBL/GenBank/DDBJ databases">
        <title>Paenibacillus SK2017-BO5.</title>
        <authorList>
            <person name="Piskunova J.V."/>
            <person name="Dubiley S.A."/>
            <person name="Severinov K.V."/>
        </authorList>
    </citation>
    <scope>NUCLEOTIDE SEQUENCE [LARGE SCALE GENOMIC DNA]</scope>
    <source>
        <strain evidence="20 21">BO5</strain>
    </source>
</reference>
<gene>
    <name evidence="20" type="primary">feoB</name>
    <name evidence="20" type="ORF">DQX05_13955</name>
</gene>
<evidence type="ECO:0000256" key="15">
    <source>
        <dbReference type="PIRSR" id="PIRSR603373-1"/>
    </source>
</evidence>
<comment type="function">
    <text evidence="1 17">Probable transporter of a GTP-driven Fe(2+) uptake system.</text>
</comment>
<dbReference type="InterPro" id="IPR041069">
    <property type="entry name" value="FeoB_Cyto"/>
</dbReference>
<feature type="transmembrane region" description="Helical" evidence="17">
    <location>
        <begin position="578"/>
        <end position="596"/>
    </location>
</feature>
<keyword evidence="16" id="KW-0479">Metal-binding</keyword>
<comment type="subcellular location">
    <subcellularLocation>
        <location evidence="2">Cell inner membrane</location>
        <topology evidence="2">Multi-pass membrane protein</topology>
    </subcellularLocation>
    <subcellularLocation>
        <location evidence="17">Cell membrane</location>
        <topology evidence="17">Multi-pass membrane protein</topology>
    </subcellularLocation>
</comment>
<proteinExistence type="inferred from homology"/>
<dbReference type="GO" id="GO:0005886">
    <property type="term" value="C:plasma membrane"/>
    <property type="evidence" value="ECO:0007669"/>
    <property type="project" value="UniProtKB-SubCell"/>
</dbReference>
<dbReference type="Gene3D" id="1.10.287.1770">
    <property type="match status" value="1"/>
</dbReference>
<dbReference type="SUPFAM" id="SSF52540">
    <property type="entry name" value="P-loop containing nucleoside triphosphate hydrolases"/>
    <property type="match status" value="1"/>
</dbReference>
<dbReference type="RefSeq" id="WP_119794199.1">
    <property type="nucleotide sequence ID" value="NZ_QYZD01000011.1"/>
</dbReference>
<sequence>MSTQTTALVGNPNTGKTSLFNALTRSYEYVGNWTGVTVEKKVGRLHRQAGALIDLPGIYSLHPMSRDESVAVQYLLDERPNAIVNVVDASQLERNLMLTVQLLEYGVPVYVALNMTDVAAGRGIHIDPAKLSAALGVPVIPVNARKKQGIASILERLQPQAAEAEGIPLQDSARGGASGGGSASPLGHAGQRRSPLVLNYGSEVEQAIERISALLPGDDTVPLRWTALQYIEQNETVRQSVQRRIGDEQARQIGRIIEEAEQHLRDSGAALHLPQRLRSIRMEFIRQVIASSVHAEQRQARTMTERLDNIVTNRWLGIPIFILIMFLIFKVTFDWLGTPVSDALDEFFSGPLTEGVAALLDAAGASSFTHALLEEGIIAGVGGVLVFVPQIFLLFLFISFIEDSGYMARVTVVMDRLMEAVGLNGKAFIPFVIGFGCNVPGIMAARTIEQPRERLVTTLLVPLMSCSARLSVYALFAGVFFQAHQAIVVLSLYLLSIVLSLLLAKLFTKRLMKEEHSIFVVELPPYRMPQWQTLFRSTWKKGKGFVRKAGTFILGGSVLIWFLTYAGPGGLGVEMDDSYLALIGGFLAPLLAPLGFGTWQAGAALLTGFLAKEIVVSTMNIIYHAPDAAMLQAQIAQAFTPLSAYTFCVFLLLYVPCLATVGILRKETASWRWTWFSIGYSLVLAYAAALVVTTVGHWLGYM</sequence>
<evidence type="ECO:0000256" key="3">
    <source>
        <dbReference type="ARBA" id="ARBA00022448"/>
    </source>
</evidence>
<evidence type="ECO:0000313" key="20">
    <source>
        <dbReference type="EMBL" id="RJG23347.1"/>
    </source>
</evidence>
<keyword evidence="10 17" id="KW-0408">Iron</keyword>